<evidence type="ECO:0008006" key="4">
    <source>
        <dbReference type="Google" id="ProtNLM"/>
    </source>
</evidence>
<keyword evidence="1" id="KW-0732">Signal</keyword>
<evidence type="ECO:0000313" key="2">
    <source>
        <dbReference type="EMBL" id="KAF2866988.1"/>
    </source>
</evidence>
<keyword evidence="3" id="KW-1185">Reference proteome</keyword>
<evidence type="ECO:0000313" key="3">
    <source>
        <dbReference type="Proteomes" id="UP000481861"/>
    </source>
</evidence>
<dbReference type="InterPro" id="IPR006771">
    <property type="entry name" value="CetA-like"/>
</dbReference>
<reference evidence="2 3" key="1">
    <citation type="submission" date="2020-01" db="EMBL/GenBank/DDBJ databases">
        <authorList>
            <consortium name="DOE Joint Genome Institute"/>
            <person name="Haridas S."/>
            <person name="Albert R."/>
            <person name="Binder M."/>
            <person name="Bloem J."/>
            <person name="Labutti K."/>
            <person name="Salamov A."/>
            <person name="Andreopoulos B."/>
            <person name="Baker S.E."/>
            <person name="Barry K."/>
            <person name="Bills G."/>
            <person name="Bluhm B.H."/>
            <person name="Cannon C."/>
            <person name="Castanera R."/>
            <person name="Culley D.E."/>
            <person name="Daum C."/>
            <person name="Ezra D."/>
            <person name="Gonzalez J.B."/>
            <person name="Henrissat B."/>
            <person name="Kuo A."/>
            <person name="Liang C."/>
            <person name="Lipzen A."/>
            <person name="Lutzoni F."/>
            <person name="Magnuson J."/>
            <person name="Mondo S."/>
            <person name="Nolan M."/>
            <person name="Ohm R."/>
            <person name="Pangilinan J."/>
            <person name="Park H.-J.H."/>
            <person name="Ramirez L."/>
            <person name="Alfaro M."/>
            <person name="Sun H."/>
            <person name="Tritt A."/>
            <person name="Yoshinaga Y."/>
            <person name="Zwiers L.-H.L."/>
            <person name="Turgeon B.G."/>
            <person name="Goodwin S.B."/>
            <person name="Spatafora J.W."/>
            <person name="Crous P.W."/>
            <person name="Grigoriev I.V."/>
        </authorList>
    </citation>
    <scope>NUCLEOTIDE SEQUENCE [LARGE SCALE GENOMIC DNA]</scope>
    <source>
        <strain evidence="2 3">CBS 611.86</strain>
    </source>
</reference>
<evidence type="ECO:0000256" key="1">
    <source>
        <dbReference type="SAM" id="SignalP"/>
    </source>
</evidence>
<proteinExistence type="predicted"/>
<protein>
    <recommendedName>
        <fullName evidence="4">BYS1 domain protein</fullName>
    </recommendedName>
</protein>
<dbReference type="Pfam" id="PF04681">
    <property type="entry name" value="Bys1"/>
    <property type="match status" value="1"/>
</dbReference>
<accession>A0A7C8I051</accession>
<feature type="chain" id="PRO_5028969921" description="BYS1 domain protein" evidence="1">
    <location>
        <begin position="19"/>
        <end position="163"/>
    </location>
</feature>
<dbReference type="OrthoDB" id="3682664at2759"/>
<comment type="caution">
    <text evidence="2">The sequence shown here is derived from an EMBL/GenBank/DDBJ whole genome shotgun (WGS) entry which is preliminary data.</text>
</comment>
<sequence>MLFVQFIFAVLFAHFTSADEISIYNYCGQDLYTWETGSAAPRGPLVLAAGSNVQYYAEQDAVPGVGTVIAISKDPNGINNGAGQLNFQYTLNDDGSLWYEMSTNNGEPFKGKRIDATFAPASPPINWPEGVKPVGDGTRYNKKFEFATIKLCVGSKQKKRFEA</sequence>
<dbReference type="AlphaFoldDB" id="A0A7C8I051"/>
<feature type="signal peptide" evidence="1">
    <location>
        <begin position="1"/>
        <end position="18"/>
    </location>
</feature>
<name>A0A7C8I051_9PLEO</name>
<dbReference type="Proteomes" id="UP000481861">
    <property type="component" value="Unassembled WGS sequence"/>
</dbReference>
<gene>
    <name evidence="2" type="ORF">BDV95DRAFT_503845</name>
</gene>
<dbReference type="EMBL" id="JAADJZ010000025">
    <property type="protein sequence ID" value="KAF2866988.1"/>
    <property type="molecule type" value="Genomic_DNA"/>
</dbReference>
<dbReference type="PANTHER" id="PTHR36195">
    <property type="entry name" value="DOMAIN PROTEIN, PUTATIVE (AFU_ORTHOLOGUE AFUA_5G01990)-RELATED-RELATED"/>
    <property type="match status" value="1"/>
</dbReference>
<dbReference type="PANTHER" id="PTHR36195:SF4">
    <property type="entry name" value="DOMAIN PROTEIN, PUTATIVE (AFU_ORTHOLOGUE AFUA_5G01990)-RELATED"/>
    <property type="match status" value="1"/>
</dbReference>
<organism evidence="2 3">
    <name type="scientific">Massariosphaeria phaeospora</name>
    <dbReference type="NCBI Taxonomy" id="100035"/>
    <lineage>
        <taxon>Eukaryota</taxon>
        <taxon>Fungi</taxon>
        <taxon>Dikarya</taxon>
        <taxon>Ascomycota</taxon>
        <taxon>Pezizomycotina</taxon>
        <taxon>Dothideomycetes</taxon>
        <taxon>Pleosporomycetidae</taxon>
        <taxon>Pleosporales</taxon>
        <taxon>Pleosporales incertae sedis</taxon>
        <taxon>Massariosphaeria</taxon>
    </lineage>
</organism>